<dbReference type="SMART" id="SM00348">
    <property type="entry name" value="IRF"/>
    <property type="match status" value="1"/>
</dbReference>
<dbReference type="PANTHER" id="PTHR11949:SF24">
    <property type="entry name" value="INTERFERON REGULATORY FACTOR 9"/>
    <property type="match status" value="1"/>
</dbReference>
<reference evidence="8" key="2">
    <citation type="submission" date="2025-09" db="UniProtKB">
        <authorList>
            <consortium name="Ensembl"/>
        </authorList>
    </citation>
    <scope>IDENTIFICATION</scope>
</reference>
<dbReference type="InterPro" id="IPR036388">
    <property type="entry name" value="WH-like_DNA-bd_sf"/>
</dbReference>
<dbReference type="CDD" id="cd00103">
    <property type="entry name" value="IRF"/>
    <property type="match status" value="1"/>
</dbReference>
<dbReference type="GO" id="GO:0045944">
    <property type="term" value="P:positive regulation of transcription by RNA polymerase II"/>
    <property type="evidence" value="ECO:0007669"/>
    <property type="project" value="UniProtKB-ARBA"/>
</dbReference>
<evidence type="ECO:0000256" key="3">
    <source>
        <dbReference type="ARBA" id="ARBA00023125"/>
    </source>
</evidence>
<dbReference type="OrthoDB" id="9566316at2759"/>
<dbReference type="Proteomes" id="UP000694564">
    <property type="component" value="Chromosome 2"/>
</dbReference>
<proteinExistence type="predicted"/>
<protein>
    <recommendedName>
        <fullName evidence="7">IRF tryptophan pentad repeat domain-containing protein</fullName>
    </recommendedName>
</protein>
<dbReference type="PANTHER" id="PTHR11949">
    <property type="entry name" value="INTERFERON REGULATORY FACTOR"/>
    <property type="match status" value="1"/>
</dbReference>
<evidence type="ECO:0000256" key="1">
    <source>
        <dbReference type="ARBA" id="ARBA00004123"/>
    </source>
</evidence>
<dbReference type="SUPFAM" id="SSF46785">
    <property type="entry name" value="Winged helix' DNA-binding domain"/>
    <property type="match status" value="1"/>
</dbReference>
<evidence type="ECO:0000256" key="2">
    <source>
        <dbReference type="ARBA" id="ARBA00023015"/>
    </source>
</evidence>
<dbReference type="GO" id="GO:0005634">
    <property type="term" value="C:nucleus"/>
    <property type="evidence" value="ECO:0007669"/>
    <property type="project" value="UniProtKB-SubCell"/>
</dbReference>
<dbReference type="InterPro" id="IPR001346">
    <property type="entry name" value="Interferon_reg_fact_DNA-bd_dom"/>
</dbReference>
<dbReference type="AlphaFoldDB" id="A0A8D2ANZ4"/>
<dbReference type="FunFam" id="1.10.10.10:FF:000041">
    <property type="entry name" value="Interferon regulatory factor 4"/>
    <property type="match status" value="1"/>
</dbReference>
<dbReference type="InterPro" id="IPR036390">
    <property type="entry name" value="WH_DNA-bd_sf"/>
</dbReference>
<keyword evidence="2" id="KW-0805">Transcription regulation</keyword>
<keyword evidence="3" id="KW-0238">DNA-binding</keyword>
<dbReference type="Pfam" id="PF00605">
    <property type="entry name" value="IRF"/>
    <property type="match status" value="1"/>
</dbReference>
<keyword evidence="5" id="KW-0804">Transcription</keyword>
<dbReference type="InterPro" id="IPR019817">
    <property type="entry name" value="Interferon_reg_fac_CS"/>
</dbReference>
<dbReference type="GO" id="GO:0000981">
    <property type="term" value="F:DNA-binding transcription factor activity, RNA polymerase II-specific"/>
    <property type="evidence" value="ECO:0007669"/>
    <property type="project" value="TreeGrafter"/>
</dbReference>
<dbReference type="GO" id="GO:0002285">
    <property type="term" value="P:lymphocyte activation involved in immune response"/>
    <property type="evidence" value="ECO:0007669"/>
    <property type="project" value="UniProtKB-ARBA"/>
</dbReference>
<name>A0A8D2ANZ4_SCIVU</name>
<dbReference type="GO" id="GO:0042832">
    <property type="term" value="P:defense response to protozoan"/>
    <property type="evidence" value="ECO:0007669"/>
    <property type="project" value="UniProtKB-ARBA"/>
</dbReference>
<evidence type="ECO:0000256" key="4">
    <source>
        <dbReference type="ARBA" id="ARBA00023159"/>
    </source>
</evidence>
<keyword evidence="4" id="KW-0010">Activator</keyword>
<comment type="subcellular location">
    <subcellularLocation>
        <location evidence="1">Nucleus</location>
    </subcellularLocation>
</comment>
<evidence type="ECO:0000256" key="5">
    <source>
        <dbReference type="ARBA" id="ARBA00023163"/>
    </source>
</evidence>
<dbReference type="GO" id="GO:0000978">
    <property type="term" value="F:RNA polymerase II cis-regulatory region sequence-specific DNA binding"/>
    <property type="evidence" value="ECO:0007669"/>
    <property type="project" value="TreeGrafter"/>
</dbReference>
<evidence type="ECO:0000256" key="6">
    <source>
        <dbReference type="ARBA" id="ARBA00023242"/>
    </source>
</evidence>
<evidence type="ECO:0000313" key="9">
    <source>
        <dbReference type="Proteomes" id="UP000694564"/>
    </source>
</evidence>
<organism evidence="8 9">
    <name type="scientific">Sciurus vulgaris</name>
    <name type="common">Eurasian red squirrel</name>
    <dbReference type="NCBI Taxonomy" id="55149"/>
    <lineage>
        <taxon>Eukaryota</taxon>
        <taxon>Metazoa</taxon>
        <taxon>Chordata</taxon>
        <taxon>Craniata</taxon>
        <taxon>Vertebrata</taxon>
        <taxon>Euteleostomi</taxon>
        <taxon>Mammalia</taxon>
        <taxon>Eutheria</taxon>
        <taxon>Euarchontoglires</taxon>
        <taxon>Glires</taxon>
        <taxon>Rodentia</taxon>
        <taxon>Sciuromorpha</taxon>
        <taxon>Sciuridae</taxon>
        <taxon>Sciurinae</taxon>
        <taxon>Sciurini</taxon>
        <taxon>Sciurus</taxon>
    </lineage>
</organism>
<dbReference type="GeneTree" id="ENSGT00940000163813"/>
<feature type="domain" description="IRF tryptophan pentad repeat" evidence="7">
    <location>
        <begin position="7"/>
        <end position="115"/>
    </location>
</feature>
<dbReference type="PRINTS" id="PR00267">
    <property type="entry name" value="INTFRNREGFCT"/>
</dbReference>
<dbReference type="Gene3D" id="1.10.10.10">
    <property type="entry name" value="Winged helix-like DNA-binding domain superfamily/Winged helix DNA-binding domain"/>
    <property type="match status" value="1"/>
</dbReference>
<keyword evidence="6" id="KW-0539">Nucleus</keyword>
<dbReference type="PROSITE" id="PS51507">
    <property type="entry name" value="IRF_2"/>
    <property type="match status" value="1"/>
</dbReference>
<dbReference type="GO" id="GO:0030099">
    <property type="term" value="P:myeloid cell differentiation"/>
    <property type="evidence" value="ECO:0007669"/>
    <property type="project" value="UniProtKB-ARBA"/>
</dbReference>
<sequence>MLGTGGPLRLRDWLVAQIESGLYAGLRWEDPGKTLFRIPWKHAAKQGYQAQQDAALFRAWAVYKGKHSEGTDKEDPSTWKTRLRCALNKSIDFHEVRQLSQLDASNPYRVYRIVHPGGPPLWL</sequence>
<accession>A0A8D2ANZ4</accession>
<evidence type="ECO:0000259" key="7">
    <source>
        <dbReference type="PROSITE" id="PS51507"/>
    </source>
</evidence>
<reference evidence="8" key="1">
    <citation type="submission" date="2025-08" db="UniProtKB">
        <authorList>
            <consortium name="Ensembl"/>
        </authorList>
    </citation>
    <scope>IDENTIFICATION</scope>
</reference>
<evidence type="ECO:0000313" key="8">
    <source>
        <dbReference type="Ensembl" id="ENSSVLP00005001838.1"/>
    </source>
</evidence>
<dbReference type="GO" id="GO:0097028">
    <property type="term" value="P:dendritic cell differentiation"/>
    <property type="evidence" value="ECO:0007669"/>
    <property type="project" value="UniProtKB-ARBA"/>
</dbReference>
<dbReference type="PROSITE" id="PS00601">
    <property type="entry name" value="IRF_1"/>
    <property type="match status" value="1"/>
</dbReference>
<keyword evidence="9" id="KW-1185">Reference proteome</keyword>
<dbReference type="Ensembl" id="ENSSVLT00005002032.1">
    <property type="protein sequence ID" value="ENSSVLP00005001838.1"/>
    <property type="gene ID" value="ENSSVLG00005001523.1"/>
</dbReference>